<keyword evidence="3" id="KW-1185">Reference proteome</keyword>
<accession>A0A7X3SQV4</accession>
<proteinExistence type="predicted"/>
<reference evidence="2 3" key="2">
    <citation type="submission" date="2020-01" db="EMBL/GenBank/DDBJ databases">
        <title>Microvirga sp. nov., an arsenate reduction bacterium isolated from Tibet hotspring sediments.</title>
        <authorList>
            <person name="Xian W.-D."/>
            <person name="Li W.-J."/>
        </authorList>
    </citation>
    <scope>NUCLEOTIDE SEQUENCE [LARGE SCALE GENOMIC DNA]</scope>
    <source>
        <strain evidence="2 3">KCTC 23863</strain>
    </source>
</reference>
<dbReference type="Proteomes" id="UP000436483">
    <property type="component" value="Unassembled WGS sequence"/>
</dbReference>
<protein>
    <submittedName>
        <fullName evidence="2">Uncharacterized protein</fullName>
    </submittedName>
</protein>
<feature type="compositionally biased region" description="Basic and acidic residues" evidence="1">
    <location>
        <begin position="74"/>
        <end position="84"/>
    </location>
</feature>
<dbReference type="AlphaFoldDB" id="A0A7X3SQV4"/>
<sequence>MREIDRDKMRSGERKEIEGKSNNSILDRGYGKPRQLKPEPISTAAKAELDAEAAAKAHAEFMQLPDEMLLDFTDKETEEQRPSERSAGADPLPQWTIGWEG</sequence>
<dbReference type="EMBL" id="WURB01000023">
    <property type="protein sequence ID" value="MXQ13956.1"/>
    <property type="molecule type" value="Genomic_DNA"/>
</dbReference>
<evidence type="ECO:0000313" key="2">
    <source>
        <dbReference type="EMBL" id="MXQ13956.1"/>
    </source>
</evidence>
<feature type="region of interest" description="Disordered" evidence="1">
    <location>
        <begin position="74"/>
        <end position="101"/>
    </location>
</feature>
<gene>
    <name evidence="2" type="ORF">GR328_21335</name>
</gene>
<feature type="region of interest" description="Disordered" evidence="1">
    <location>
        <begin position="1"/>
        <end position="38"/>
    </location>
</feature>
<comment type="caution">
    <text evidence="2">The sequence shown here is derived from an EMBL/GenBank/DDBJ whole genome shotgun (WGS) entry which is preliminary data.</text>
</comment>
<name>A0A7X3SQV4_9HYPH</name>
<reference evidence="2 3" key="1">
    <citation type="submission" date="2019-12" db="EMBL/GenBank/DDBJ databases">
        <authorList>
            <person name="Yuan C.-G."/>
        </authorList>
    </citation>
    <scope>NUCLEOTIDE SEQUENCE [LARGE SCALE GENOMIC DNA]</scope>
    <source>
        <strain evidence="2 3">KCTC 23863</strain>
    </source>
</reference>
<evidence type="ECO:0000313" key="3">
    <source>
        <dbReference type="Proteomes" id="UP000436483"/>
    </source>
</evidence>
<feature type="compositionally biased region" description="Basic and acidic residues" evidence="1">
    <location>
        <begin position="1"/>
        <end position="19"/>
    </location>
</feature>
<organism evidence="2 3">
    <name type="scientific">Microvirga makkahensis</name>
    <dbReference type="NCBI Taxonomy" id="1128670"/>
    <lineage>
        <taxon>Bacteria</taxon>
        <taxon>Pseudomonadati</taxon>
        <taxon>Pseudomonadota</taxon>
        <taxon>Alphaproteobacteria</taxon>
        <taxon>Hyphomicrobiales</taxon>
        <taxon>Methylobacteriaceae</taxon>
        <taxon>Microvirga</taxon>
    </lineage>
</organism>
<dbReference type="RefSeq" id="WP_160887414.1">
    <property type="nucleotide sequence ID" value="NZ_WURB01000023.1"/>
</dbReference>
<evidence type="ECO:0000256" key="1">
    <source>
        <dbReference type="SAM" id="MobiDB-lite"/>
    </source>
</evidence>